<dbReference type="KEGG" id="ptrr:6348206"/>
<reference evidence="2" key="1">
    <citation type="journal article" date="2013" name="G3 (Bethesda)">
        <title>Comparative genomics of a plant-pathogenic fungus, Pyrenophora tritici-repentis, reveals transduplication and the impact of repeat elements on pathogenicity and population divergence.</title>
        <authorList>
            <person name="Manning V.A."/>
            <person name="Pandelova I."/>
            <person name="Dhillon B."/>
            <person name="Wilhelm L.J."/>
            <person name="Goodwin S.B."/>
            <person name="Berlin A.M."/>
            <person name="Figueroa M."/>
            <person name="Freitag M."/>
            <person name="Hane J.K."/>
            <person name="Henrissat B."/>
            <person name="Holman W.H."/>
            <person name="Kodira C.D."/>
            <person name="Martin J."/>
            <person name="Oliver R.P."/>
            <person name="Robbertse B."/>
            <person name="Schackwitz W."/>
            <person name="Schwartz D.C."/>
            <person name="Spatafora J.W."/>
            <person name="Turgeon B.G."/>
            <person name="Yandava C."/>
            <person name="Young S."/>
            <person name="Zhou S."/>
            <person name="Zeng Q."/>
            <person name="Grigoriev I.V."/>
            <person name="Ma L.-J."/>
            <person name="Ciuffetti L.M."/>
        </authorList>
    </citation>
    <scope>NUCLEOTIDE SEQUENCE [LARGE SCALE GENOMIC DNA]</scope>
    <source>
        <strain evidence="2">Pt-1C-BFP</strain>
    </source>
</reference>
<accession>B2WIV0</accession>
<proteinExistence type="predicted"/>
<dbReference type="InParanoid" id="B2WIV0"/>
<protein>
    <submittedName>
        <fullName evidence="1">Uncharacterized protein</fullName>
    </submittedName>
</protein>
<evidence type="ECO:0000313" key="2">
    <source>
        <dbReference type="Proteomes" id="UP000001471"/>
    </source>
</evidence>
<name>B2WIV0_PYRTR</name>
<dbReference type="Proteomes" id="UP000001471">
    <property type="component" value="Unassembled WGS sequence"/>
</dbReference>
<evidence type="ECO:0000313" key="1">
    <source>
        <dbReference type="EMBL" id="EDU42960.1"/>
    </source>
</evidence>
<sequence length="210" mass="23485">MGPANHDLFAPTSLQVTIRCYMHSVQRQRQRQRAAEVVIKDGVGVESDMHCPAGSRGQATTKSHHQHAVLQHFQQARHGIVKVCRDIRPTALMLFVVRWPCCETMTPQRMPVAMSRSRAMGNIQGSAHEDQLVIAAYGRCATRADDDSSARDGELWSAQCPTVPLTGSVNNDTRPSTRRRRMCGCPRASYTWRAGKLKQSAKPALRYDHH</sequence>
<dbReference type="EMBL" id="DS231626">
    <property type="protein sequence ID" value="EDU42960.1"/>
    <property type="molecule type" value="Genomic_DNA"/>
</dbReference>
<dbReference type="HOGENOM" id="CLU_1310679_0_0_1"/>
<organism evidence="1 2">
    <name type="scientific">Pyrenophora tritici-repentis (strain Pt-1C-BFP)</name>
    <name type="common">Wheat tan spot fungus</name>
    <name type="synonym">Drechslera tritici-repentis</name>
    <dbReference type="NCBI Taxonomy" id="426418"/>
    <lineage>
        <taxon>Eukaryota</taxon>
        <taxon>Fungi</taxon>
        <taxon>Dikarya</taxon>
        <taxon>Ascomycota</taxon>
        <taxon>Pezizomycotina</taxon>
        <taxon>Dothideomycetes</taxon>
        <taxon>Pleosporomycetidae</taxon>
        <taxon>Pleosporales</taxon>
        <taxon>Pleosporineae</taxon>
        <taxon>Pleosporaceae</taxon>
        <taxon>Pyrenophora</taxon>
    </lineage>
</organism>
<gene>
    <name evidence="1" type="ORF">PTRG_09909</name>
</gene>
<dbReference type="GeneID" id="6348206"/>
<dbReference type="AlphaFoldDB" id="B2WIV0"/>